<organism evidence="14 15">
    <name type="scientific">Lignipirellula cremea</name>
    <dbReference type="NCBI Taxonomy" id="2528010"/>
    <lineage>
        <taxon>Bacteria</taxon>
        <taxon>Pseudomonadati</taxon>
        <taxon>Planctomycetota</taxon>
        <taxon>Planctomycetia</taxon>
        <taxon>Pirellulales</taxon>
        <taxon>Pirellulaceae</taxon>
        <taxon>Lignipirellula</taxon>
    </lineage>
</organism>
<dbReference type="Gene3D" id="3.40.30.10">
    <property type="entry name" value="Glutaredoxin"/>
    <property type="match status" value="1"/>
</dbReference>
<gene>
    <name evidence="14" type="primary">bcp_4</name>
    <name evidence="14" type="ORF">Pla8534_62900</name>
</gene>
<sequence>MSRDPSPLKSGDQAPSVTLPDTTGADVALADLWAERPLALLFMRHLGCALCREQVDDLRRDYADIQKVGGAAIVTMGTVEQTAAFKANRSLPFPCFSDPDQAAYRAFAVPRGTVVQVAGPAMWGGAIRALCRSGLGKPAGDLRQLQAAFVIAQGGRLELVRYSQHSADVASTQELVAALQSAGDRQERD</sequence>
<keyword evidence="15" id="KW-1185">Reference proteome</keyword>
<accession>A0A518E2Y1</accession>
<evidence type="ECO:0000256" key="8">
    <source>
        <dbReference type="ARBA" id="ARBA00032824"/>
    </source>
</evidence>
<dbReference type="GO" id="GO:0008379">
    <property type="term" value="F:thioredoxin peroxidase activity"/>
    <property type="evidence" value="ECO:0007669"/>
    <property type="project" value="TreeGrafter"/>
</dbReference>
<dbReference type="InterPro" id="IPR013766">
    <property type="entry name" value="Thioredoxin_domain"/>
</dbReference>
<dbReference type="GO" id="GO:0034599">
    <property type="term" value="P:cellular response to oxidative stress"/>
    <property type="evidence" value="ECO:0007669"/>
    <property type="project" value="TreeGrafter"/>
</dbReference>
<evidence type="ECO:0000256" key="1">
    <source>
        <dbReference type="ARBA" id="ARBA00003330"/>
    </source>
</evidence>
<evidence type="ECO:0000313" key="15">
    <source>
        <dbReference type="Proteomes" id="UP000317648"/>
    </source>
</evidence>
<feature type="region of interest" description="Disordered" evidence="12">
    <location>
        <begin position="1"/>
        <end position="20"/>
    </location>
</feature>
<dbReference type="GO" id="GO:0005737">
    <property type="term" value="C:cytoplasm"/>
    <property type="evidence" value="ECO:0007669"/>
    <property type="project" value="TreeGrafter"/>
</dbReference>
<dbReference type="InterPro" id="IPR000866">
    <property type="entry name" value="AhpC/TSA"/>
</dbReference>
<dbReference type="PANTHER" id="PTHR42801:SF7">
    <property type="entry name" value="SLL1159 PROTEIN"/>
    <property type="match status" value="1"/>
</dbReference>
<dbReference type="AlphaFoldDB" id="A0A518E2Y1"/>
<evidence type="ECO:0000256" key="10">
    <source>
        <dbReference type="ARBA" id="ARBA00042639"/>
    </source>
</evidence>
<keyword evidence="5 14" id="KW-0560">Oxidoreductase</keyword>
<dbReference type="InterPro" id="IPR050924">
    <property type="entry name" value="Peroxiredoxin_BCP/PrxQ"/>
</dbReference>
<evidence type="ECO:0000256" key="9">
    <source>
        <dbReference type="ARBA" id="ARBA00038489"/>
    </source>
</evidence>
<dbReference type="EC" id="1.11.1.24" evidence="2"/>
<dbReference type="CDD" id="cd02970">
    <property type="entry name" value="PRX_like2"/>
    <property type="match status" value="1"/>
</dbReference>
<evidence type="ECO:0000313" key="14">
    <source>
        <dbReference type="EMBL" id="QDU98422.1"/>
    </source>
</evidence>
<keyword evidence="6" id="KW-1015">Disulfide bond</keyword>
<evidence type="ECO:0000256" key="11">
    <source>
        <dbReference type="ARBA" id="ARBA00049091"/>
    </source>
</evidence>
<dbReference type="SUPFAM" id="SSF52833">
    <property type="entry name" value="Thioredoxin-like"/>
    <property type="match status" value="1"/>
</dbReference>
<dbReference type="KEGG" id="lcre:Pla8534_62900"/>
<evidence type="ECO:0000256" key="12">
    <source>
        <dbReference type="SAM" id="MobiDB-lite"/>
    </source>
</evidence>
<keyword evidence="4" id="KW-0049">Antioxidant</keyword>
<feature type="domain" description="Thioredoxin" evidence="13">
    <location>
        <begin position="8"/>
        <end position="184"/>
    </location>
</feature>
<dbReference type="PROSITE" id="PS51352">
    <property type="entry name" value="THIOREDOXIN_2"/>
    <property type="match status" value="1"/>
</dbReference>
<dbReference type="GO" id="GO:0045454">
    <property type="term" value="P:cell redox homeostasis"/>
    <property type="evidence" value="ECO:0007669"/>
    <property type="project" value="TreeGrafter"/>
</dbReference>
<evidence type="ECO:0000256" key="3">
    <source>
        <dbReference type="ARBA" id="ARBA00022559"/>
    </source>
</evidence>
<reference evidence="14 15" key="1">
    <citation type="submission" date="2019-02" db="EMBL/GenBank/DDBJ databases">
        <title>Deep-cultivation of Planctomycetes and their phenomic and genomic characterization uncovers novel biology.</title>
        <authorList>
            <person name="Wiegand S."/>
            <person name="Jogler M."/>
            <person name="Boedeker C."/>
            <person name="Pinto D."/>
            <person name="Vollmers J."/>
            <person name="Rivas-Marin E."/>
            <person name="Kohn T."/>
            <person name="Peeters S.H."/>
            <person name="Heuer A."/>
            <person name="Rast P."/>
            <person name="Oberbeckmann S."/>
            <person name="Bunk B."/>
            <person name="Jeske O."/>
            <person name="Meyerdierks A."/>
            <person name="Storesund J.E."/>
            <person name="Kallscheuer N."/>
            <person name="Luecker S."/>
            <person name="Lage O.M."/>
            <person name="Pohl T."/>
            <person name="Merkel B.J."/>
            <person name="Hornburger P."/>
            <person name="Mueller R.-W."/>
            <person name="Bruemmer F."/>
            <person name="Labrenz M."/>
            <person name="Spormann A.M."/>
            <person name="Op den Camp H."/>
            <person name="Overmann J."/>
            <person name="Amann R."/>
            <person name="Jetten M.S.M."/>
            <person name="Mascher T."/>
            <person name="Medema M.H."/>
            <person name="Devos D.P."/>
            <person name="Kaster A.-K."/>
            <person name="Ovreas L."/>
            <person name="Rohde M."/>
            <person name="Galperin M.Y."/>
            <person name="Jogler C."/>
        </authorList>
    </citation>
    <scope>NUCLEOTIDE SEQUENCE [LARGE SCALE GENOMIC DNA]</scope>
    <source>
        <strain evidence="14 15">Pla85_3_4</strain>
    </source>
</reference>
<comment type="similarity">
    <text evidence="9">Belongs to the peroxiredoxin family. BCP/PrxQ subfamily.</text>
</comment>
<evidence type="ECO:0000256" key="4">
    <source>
        <dbReference type="ARBA" id="ARBA00022862"/>
    </source>
</evidence>
<dbReference type="PANTHER" id="PTHR42801">
    <property type="entry name" value="THIOREDOXIN-DEPENDENT PEROXIDE REDUCTASE"/>
    <property type="match status" value="1"/>
</dbReference>
<keyword evidence="7" id="KW-0676">Redox-active center</keyword>
<comment type="function">
    <text evidence="1">Thiol-specific peroxidase that catalyzes the reduction of hydrogen peroxide and organic hydroperoxides to water and alcohols, respectively. Plays a role in cell protection against oxidative stress by detoxifying peroxides and as sensor of hydrogen peroxide-mediated signaling events.</text>
</comment>
<evidence type="ECO:0000256" key="5">
    <source>
        <dbReference type="ARBA" id="ARBA00023002"/>
    </source>
</evidence>
<keyword evidence="3 14" id="KW-0575">Peroxidase</keyword>
<evidence type="ECO:0000256" key="6">
    <source>
        <dbReference type="ARBA" id="ARBA00023157"/>
    </source>
</evidence>
<protein>
    <recommendedName>
        <fullName evidence="2">thioredoxin-dependent peroxiredoxin</fullName>
        <ecNumber evidence="2">1.11.1.24</ecNumber>
    </recommendedName>
    <alternativeName>
        <fullName evidence="8">Thioredoxin peroxidase</fullName>
    </alternativeName>
    <alternativeName>
        <fullName evidence="10">Thioredoxin-dependent peroxiredoxin Bcp</fullName>
    </alternativeName>
</protein>
<comment type="catalytic activity">
    <reaction evidence="11">
        <text>a hydroperoxide + [thioredoxin]-dithiol = an alcohol + [thioredoxin]-disulfide + H2O</text>
        <dbReference type="Rhea" id="RHEA:62620"/>
        <dbReference type="Rhea" id="RHEA-COMP:10698"/>
        <dbReference type="Rhea" id="RHEA-COMP:10700"/>
        <dbReference type="ChEBI" id="CHEBI:15377"/>
        <dbReference type="ChEBI" id="CHEBI:29950"/>
        <dbReference type="ChEBI" id="CHEBI:30879"/>
        <dbReference type="ChEBI" id="CHEBI:35924"/>
        <dbReference type="ChEBI" id="CHEBI:50058"/>
        <dbReference type="EC" id="1.11.1.24"/>
    </reaction>
</comment>
<dbReference type="Pfam" id="PF00578">
    <property type="entry name" value="AhpC-TSA"/>
    <property type="match status" value="1"/>
</dbReference>
<dbReference type="Proteomes" id="UP000317648">
    <property type="component" value="Chromosome"/>
</dbReference>
<proteinExistence type="inferred from homology"/>
<dbReference type="InterPro" id="IPR036249">
    <property type="entry name" value="Thioredoxin-like_sf"/>
</dbReference>
<evidence type="ECO:0000256" key="7">
    <source>
        <dbReference type="ARBA" id="ARBA00023284"/>
    </source>
</evidence>
<evidence type="ECO:0000259" key="13">
    <source>
        <dbReference type="PROSITE" id="PS51352"/>
    </source>
</evidence>
<name>A0A518E2Y1_9BACT</name>
<dbReference type="RefSeq" id="WP_197442723.1">
    <property type="nucleotide sequence ID" value="NZ_CP036433.1"/>
</dbReference>
<dbReference type="EMBL" id="CP036433">
    <property type="protein sequence ID" value="QDU98422.1"/>
    <property type="molecule type" value="Genomic_DNA"/>
</dbReference>
<evidence type="ECO:0000256" key="2">
    <source>
        <dbReference type="ARBA" id="ARBA00013017"/>
    </source>
</evidence>